<sequence>MACKRSRGGPGTPRRVPPALNGRSSGPPPPRRRRILHCSVWGEGVGTRPTIKRLARRGGVKRISGLMCEESRSYLQQYVQGLVQASAIHTGHSYRTTITAADVTHALRRSGTILYGFGT</sequence>
<keyword evidence="6 8" id="KW-0539">Nucleus</keyword>
<evidence type="ECO:0000259" key="10">
    <source>
        <dbReference type="Pfam" id="PF02969"/>
    </source>
</evidence>
<dbReference type="InterPro" id="IPR004823">
    <property type="entry name" value="TAF_TATA-bd_Histone-like_dom"/>
</dbReference>
<comment type="caution">
    <text evidence="11">The sequence shown here is derived from an EMBL/GenBank/DDBJ whole genome shotgun (WGS) entry which is preliminary data.</text>
</comment>
<dbReference type="CDD" id="cd22912">
    <property type="entry name" value="HFD_H4"/>
    <property type="match status" value="1"/>
</dbReference>
<organism evidence="11 12">
    <name type="scientific">Mycena metata</name>
    <dbReference type="NCBI Taxonomy" id="1033252"/>
    <lineage>
        <taxon>Eukaryota</taxon>
        <taxon>Fungi</taxon>
        <taxon>Dikarya</taxon>
        <taxon>Basidiomycota</taxon>
        <taxon>Agaricomycotina</taxon>
        <taxon>Agaricomycetes</taxon>
        <taxon>Agaricomycetidae</taxon>
        <taxon>Agaricales</taxon>
        <taxon>Marasmiineae</taxon>
        <taxon>Mycenaceae</taxon>
        <taxon>Mycena</taxon>
    </lineage>
</organism>
<evidence type="ECO:0000256" key="7">
    <source>
        <dbReference type="ARBA" id="ARBA00023269"/>
    </source>
</evidence>
<name>A0AAD7NFZ6_9AGAR</name>
<feature type="compositionally biased region" description="Low complexity" evidence="9">
    <location>
        <begin position="12"/>
        <end position="25"/>
    </location>
</feature>
<protein>
    <recommendedName>
        <fullName evidence="8">Histone H4</fullName>
    </recommendedName>
</protein>
<dbReference type="EMBL" id="JARKIB010000042">
    <property type="protein sequence ID" value="KAJ7758291.1"/>
    <property type="molecule type" value="Genomic_DNA"/>
</dbReference>
<dbReference type="GO" id="GO:0000786">
    <property type="term" value="C:nucleosome"/>
    <property type="evidence" value="ECO:0007669"/>
    <property type="project" value="UniProtKB-KW"/>
</dbReference>
<dbReference type="InterPro" id="IPR009072">
    <property type="entry name" value="Histone-fold"/>
</dbReference>
<reference evidence="11" key="1">
    <citation type="submission" date="2023-03" db="EMBL/GenBank/DDBJ databases">
        <title>Massive genome expansion in bonnet fungi (Mycena s.s.) driven by repeated elements and novel gene families across ecological guilds.</title>
        <authorList>
            <consortium name="Lawrence Berkeley National Laboratory"/>
            <person name="Harder C.B."/>
            <person name="Miyauchi S."/>
            <person name="Viragh M."/>
            <person name="Kuo A."/>
            <person name="Thoen E."/>
            <person name="Andreopoulos B."/>
            <person name="Lu D."/>
            <person name="Skrede I."/>
            <person name="Drula E."/>
            <person name="Henrissat B."/>
            <person name="Morin E."/>
            <person name="Kohler A."/>
            <person name="Barry K."/>
            <person name="LaButti K."/>
            <person name="Morin E."/>
            <person name="Salamov A."/>
            <person name="Lipzen A."/>
            <person name="Mereny Z."/>
            <person name="Hegedus B."/>
            <person name="Baldrian P."/>
            <person name="Stursova M."/>
            <person name="Weitz H."/>
            <person name="Taylor A."/>
            <person name="Grigoriev I.V."/>
            <person name="Nagy L.G."/>
            <person name="Martin F."/>
            <person name="Kauserud H."/>
        </authorList>
    </citation>
    <scope>NUCLEOTIDE SEQUENCE</scope>
    <source>
        <strain evidence="11">CBHHK182m</strain>
    </source>
</reference>
<proteinExistence type="inferred from homology"/>
<keyword evidence="5 8" id="KW-0238">DNA-binding</keyword>
<evidence type="ECO:0000256" key="8">
    <source>
        <dbReference type="RuleBase" id="RU000528"/>
    </source>
</evidence>
<evidence type="ECO:0000256" key="9">
    <source>
        <dbReference type="SAM" id="MobiDB-lite"/>
    </source>
</evidence>
<keyword evidence="7 8" id="KW-0544">Nucleosome core</keyword>
<evidence type="ECO:0000256" key="1">
    <source>
        <dbReference type="ARBA" id="ARBA00004123"/>
    </source>
</evidence>
<dbReference type="SUPFAM" id="SSF47113">
    <property type="entry name" value="Histone-fold"/>
    <property type="match status" value="1"/>
</dbReference>
<evidence type="ECO:0000256" key="6">
    <source>
        <dbReference type="ARBA" id="ARBA00023242"/>
    </source>
</evidence>
<keyword evidence="4 8" id="KW-0158">Chromosome</keyword>
<dbReference type="Proteomes" id="UP001215598">
    <property type="component" value="Unassembled WGS sequence"/>
</dbReference>
<dbReference type="Gene3D" id="1.10.20.10">
    <property type="entry name" value="Histone, subunit A"/>
    <property type="match status" value="1"/>
</dbReference>
<dbReference type="GO" id="GO:0003677">
    <property type="term" value="F:DNA binding"/>
    <property type="evidence" value="ECO:0007669"/>
    <property type="project" value="UniProtKB-KW"/>
</dbReference>
<keyword evidence="12" id="KW-1185">Reference proteome</keyword>
<gene>
    <name evidence="11" type="ORF">B0H16DRAFT_1535711</name>
</gene>
<dbReference type="GO" id="GO:0046982">
    <property type="term" value="F:protein heterodimerization activity"/>
    <property type="evidence" value="ECO:0007669"/>
    <property type="project" value="InterPro"/>
</dbReference>
<evidence type="ECO:0000256" key="2">
    <source>
        <dbReference type="ARBA" id="ARBA00004286"/>
    </source>
</evidence>
<dbReference type="GO" id="GO:0030527">
    <property type="term" value="F:structural constituent of chromatin"/>
    <property type="evidence" value="ECO:0007669"/>
    <property type="project" value="InterPro"/>
</dbReference>
<evidence type="ECO:0000256" key="5">
    <source>
        <dbReference type="ARBA" id="ARBA00023125"/>
    </source>
</evidence>
<comment type="subcellular location">
    <subcellularLocation>
        <location evidence="2">Chromosome</location>
    </subcellularLocation>
    <subcellularLocation>
        <location evidence="1">Nucleus</location>
    </subcellularLocation>
</comment>
<comment type="similarity">
    <text evidence="3 8">Belongs to the histone H4 family.</text>
</comment>
<feature type="region of interest" description="Disordered" evidence="9">
    <location>
        <begin position="1"/>
        <end position="34"/>
    </location>
</feature>
<comment type="subunit">
    <text evidence="8">The nucleosome is a histone octamer containing two molecules each of H2A, H2B, H3 and H4 assembled in one H3-H4 heterotetramer and two H2A-H2B heterodimers. The octamer wraps approximately 147 bp of DNA.</text>
</comment>
<dbReference type="PRINTS" id="PR00623">
    <property type="entry name" value="HISTONEH4"/>
</dbReference>
<dbReference type="GO" id="GO:0005634">
    <property type="term" value="C:nucleus"/>
    <property type="evidence" value="ECO:0007669"/>
    <property type="project" value="UniProtKB-SubCell"/>
</dbReference>
<feature type="domain" description="TATA box binding protein associated factor (TAF) histone-like fold" evidence="10">
    <location>
        <begin position="48"/>
        <end position="108"/>
    </location>
</feature>
<evidence type="ECO:0000256" key="4">
    <source>
        <dbReference type="ARBA" id="ARBA00022454"/>
    </source>
</evidence>
<evidence type="ECO:0000256" key="3">
    <source>
        <dbReference type="ARBA" id="ARBA00006564"/>
    </source>
</evidence>
<dbReference type="AlphaFoldDB" id="A0AAD7NFZ6"/>
<dbReference type="SMART" id="SM00417">
    <property type="entry name" value="H4"/>
    <property type="match status" value="1"/>
</dbReference>
<accession>A0AAD7NFZ6</accession>
<evidence type="ECO:0000313" key="11">
    <source>
        <dbReference type="EMBL" id="KAJ7758291.1"/>
    </source>
</evidence>
<dbReference type="InterPro" id="IPR001951">
    <property type="entry name" value="Histone_H4"/>
</dbReference>
<dbReference type="PANTHER" id="PTHR10484">
    <property type="entry name" value="HISTONE H4"/>
    <property type="match status" value="1"/>
</dbReference>
<dbReference type="Pfam" id="PF02969">
    <property type="entry name" value="TAF"/>
    <property type="match status" value="1"/>
</dbReference>
<comment type="function">
    <text evidence="8">Core component of nucleosome. Nucleosomes wrap and compact DNA into chromatin, limiting DNA accessibility to the cellular machineries which require DNA as a template. Histones thereby play a central role in transcription regulation, DNA repair, DNA replication and chromosomal stability. DNA accessibility is regulated via a complex set of post-translational modifications of histones, also called histone code, and nucleosome remodeling.</text>
</comment>
<evidence type="ECO:0000313" key="12">
    <source>
        <dbReference type="Proteomes" id="UP001215598"/>
    </source>
</evidence>